<dbReference type="Proteomes" id="UP000198838">
    <property type="component" value="Unassembled WGS sequence"/>
</dbReference>
<dbReference type="STRING" id="1120918.SAMN05216249_11043"/>
<dbReference type="PANTHER" id="PTHR37804:SF1">
    <property type="entry name" value="CDAA REGULATORY PROTEIN CDAR"/>
    <property type="match status" value="1"/>
</dbReference>
<dbReference type="RefSeq" id="WP_092872467.1">
    <property type="nucleotide sequence ID" value="NZ_FOJY01000010.1"/>
</dbReference>
<dbReference type="EMBL" id="FOJY01000010">
    <property type="protein sequence ID" value="SFB13126.1"/>
    <property type="molecule type" value="Genomic_DNA"/>
</dbReference>
<keyword evidence="4" id="KW-1185">Reference proteome</keyword>
<dbReference type="InterPro" id="IPR053154">
    <property type="entry name" value="c-di-AMP_regulator"/>
</dbReference>
<evidence type="ECO:0000313" key="4">
    <source>
        <dbReference type="Proteomes" id="UP000198838"/>
    </source>
</evidence>
<proteinExistence type="predicted"/>
<dbReference type="Gene3D" id="2.170.120.30">
    <property type="match status" value="2"/>
</dbReference>
<evidence type="ECO:0000256" key="1">
    <source>
        <dbReference type="SAM" id="MobiDB-lite"/>
    </source>
</evidence>
<protein>
    <submittedName>
        <fullName evidence="3">YbbR domain-containing protein</fullName>
    </submittedName>
</protein>
<keyword evidence="2" id="KW-0812">Transmembrane</keyword>
<organism evidence="3 4">
    <name type="scientific">Acetitomaculum ruminis DSM 5522</name>
    <dbReference type="NCBI Taxonomy" id="1120918"/>
    <lineage>
        <taxon>Bacteria</taxon>
        <taxon>Bacillati</taxon>
        <taxon>Bacillota</taxon>
        <taxon>Clostridia</taxon>
        <taxon>Lachnospirales</taxon>
        <taxon>Lachnospiraceae</taxon>
        <taxon>Acetitomaculum</taxon>
    </lineage>
</organism>
<name>A0A1I0YK13_9FIRM</name>
<dbReference type="OrthoDB" id="2111604at2"/>
<dbReference type="Pfam" id="PF07949">
    <property type="entry name" value="YbbR"/>
    <property type="match status" value="2"/>
</dbReference>
<evidence type="ECO:0000313" key="3">
    <source>
        <dbReference type="EMBL" id="SFB13126.1"/>
    </source>
</evidence>
<gene>
    <name evidence="3" type="ORF">SAMN05216249_11043</name>
</gene>
<reference evidence="3 4" key="1">
    <citation type="submission" date="2016-10" db="EMBL/GenBank/DDBJ databases">
        <authorList>
            <person name="de Groot N.N."/>
        </authorList>
    </citation>
    <scope>NUCLEOTIDE SEQUENCE [LARGE SCALE GENOMIC DNA]</scope>
    <source>
        <strain evidence="3 4">DSM 5522</strain>
    </source>
</reference>
<dbReference type="InterPro" id="IPR012505">
    <property type="entry name" value="YbbR"/>
</dbReference>
<feature type="region of interest" description="Disordered" evidence="1">
    <location>
        <begin position="408"/>
        <end position="447"/>
    </location>
</feature>
<feature type="transmembrane region" description="Helical" evidence="2">
    <location>
        <begin position="9"/>
        <end position="29"/>
    </location>
</feature>
<dbReference type="AlphaFoldDB" id="A0A1I0YK13"/>
<keyword evidence="2" id="KW-1133">Transmembrane helix</keyword>
<dbReference type="PANTHER" id="PTHR37804">
    <property type="entry name" value="CDAA REGULATORY PROTEIN CDAR"/>
    <property type="match status" value="1"/>
</dbReference>
<feature type="compositionally biased region" description="Basic and acidic residues" evidence="1">
    <location>
        <begin position="420"/>
        <end position="447"/>
    </location>
</feature>
<evidence type="ECO:0000256" key="2">
    <source>
        <dbReference type="SAM" id="Phobius"/>
    </source>
</evidence>
<accession>A0A1I0YK13</accession>
<sequence>MLKKLTNNIGLKILSVASAILLWLIVLNLNDPVSTRTFANIPVEILNSETITENGEVYEVLDESNYVTIVVKAKRSVLDSLSYSDFYASADMSEINLSLNIVPINVTATRYAKQISEITQKTNNLKVNIEELEKKQFPVNTNVVGTVETGYGVGDITLSPNTLTVSGAESVVDTISKVVIDIEVSGASSSLDYQLTPYALDAAGNQINSENISFDVSTVHTLVEILENKKVKISYTPSSNILDGYEVGDVTLEPSMVEISGTADVMKELKEIVIPSDAIDLSSATDDVTTVIDLTQYLPAGATISDMESSNVAVTVEIKSKRTARVSLATKDIQLKNLDSSLHAEFSSDNINVVLQINNDDVLVVNSDDIKASVDLSEFKEEGTYEVEINFECPDDIKTSPITTTIVLSKATENSDTESDDKTSTEKKDTTQNSENKTESDSKTSTG</sequence>
<dbReference type="Gene3D" id="2.170.120.40">
    <property type="entry name" value="YbbR-like domain"/>
    <property type="match status" value="2"/>
</dbReference>
<keyword evidence="2" id="KW-0472">Membrane</keyword>